<evidence type="ECO:0000313" key="3">
    <source>
        <dbReference type="Proteomes" id="UP000435060"/>
    </source>
</evidence>
<name>A0A6I4RG63_9STRE</name>
<dbReference type="EMBL" id="WLCG01000010">
    <property type="protein sequence ID" value="MTB64893.1"/>
    <property type="molecule type" value="Genomic_DNA"/>
</dbReference>
<organism evidence="2 4">
    <name type="scientific">Streptococcus zhangguiae</name>
    <dbReference type="NCBI Taxonomy" id="2664091"/>
    <lineage>
        <taxon>Bacteria</taxon>
        <taxon>Bacillati</taxon>
        <taxon>Bacillota</taxon>
        <taxon>Bacilli</taxon>
        <taxon>Lactobacillales</taxon>
        <taxon>Streptococcaceae</taxon>
        <taxon>Streptococcus</taxon>
    </lineage>
</organism>
<evidence type="ECO:0000313" key="1">
    <source>
        <dbReference type="EMBL" id="MTB64893.1"/>
    </source>
</evidence>
<proteinExistence type="predicted"/>
<dbReference type="RefSeq" id="WP_154608766.1">
    <property type="nucleotide sequence ID" value="NZ_CP072115.1"/>
</dbReference>
<evidence type="ECO:0000313" key="2">
    <source>
        <dbReference type="EMBL" id="MWV56880.1"/>
    </source>
</evidence>
<evidence type="ECO:0000313" key="4">
    <source>
        <dbReference type="Proteomes" id="UP000435423"/>
    </source>
</evidence>
<keyword evidence="3" id="KW-1185">Reference proteome</keyword>
<accession>A0A6I4RG63</accession>
<protein>
    <submittedName>
        <fullName evidence="2">DUF1803 domain-containing protein</fullName>
    </submittedName>
</protein>
<dbReference type="Proteomes" id="UP000435423">
    <property type="component" value="Unassembled WGS sequence"/>
</dbReference>
<sequence>MIKVYNPTKLTRTAFFQELIQYLDQQDDVTLRQIKKEFATVLHVDRQLDRLIEAGYIRRKDRRYTNAFSCLTSLEGLRLDQEIFVETTSPIFEELSRATFTVATSNSTNKVIIEEEVDALRERLTLSSYFYKLSNQLPLSSDQEVLYQLLGDVNKDYAMKYMTTFLLKFARKDRVLQRRSDIFVRALEILGFIKEVDAQTYALTMGLDKENLVFYTRQKSNSNVVNLPC</sequence>
<reference evidence="1 3" key="2">
    <citation type="submission" date="2019-11" db="EMBL/GenBank/DDBJ databases">
        <title>Streptococcis sp. isolated from the respiratory tract of Marmot.</title>
        <authorList>
            <person name="Zhang G."/>
        </authorList>
    </citation>
    <scope>NUCLEOTIDE SEQUENCE [LARGE SCALE GENOMIC DNA]</scope>
    <source>
        <strain evidence="3">zg-86</strain>
        <strain evidence="1">Zg-86</strain>
    </source>
</reference>
<dbReference type="Pfam" id="PF08820">
    <property type="entry name" value="DUF1803"/>
    <property type="match status" value="1"/>
</dbReference>
<dbReference type="EMBL" id="WUBJ01000009">
    <property type="protein sequence ID" value="MWV56880.1"/>
    <property type="molecule type" value="Genomic_DNA"/>
</dbReference>
<reference evidence="2 4" key="1">
    <citation type="submission" date="2019-10" db="EMBL/GenBank/DDBJ databases">
        <title>Streptococcis sp, isolated from the respiratory tract of Marmot.</title>
        <authorList>
            <person name="Zhang G."/>
        </authorList>
    </citation>
    <scope>NUCLEOTIDE SEQUENCE [LARGE SCALE GENOMIC DNA]</scope>
    <source>
        <strain evidence="2">Zg-70</strain>
        <strain evidence="4">zg-70</strain>
    </source>
</reference>
<dbReference type="InterPro" id="IPR014924">
    <property type="entry name" value="DUF1803"/>
</dbReference>
<dbReference type="AlphaFoldDB" id="A0A6I4RG63"/>
<comment type="caution">
    <text evidence="2">The sequence shown here is derived from an EMBL/GenBank/DDBJ whole genome shotgun (WGS) entry which is preliminary data.</text>
</comment>
<dbReference type="Proteomes" id="UP000435060">
    <property type="component" value="Unassembled WGS sequence"/>
</dbReference>
<gene>
    <name evidence="1" type="ORF">GGG87_07780</name>
    <name evidence="2" type="ORF">GGH11_07820</name>
</gene>